<protein>
    <submittedName>
        <fullName evidence="5">Glycosyl transferase family 1</fullName>
    </submittedName>
</protein>
<dbReference type="KEGG" id="dfi:AXF13_08620"/>
<dbReference type="InterPro" id="IPR029044">
    <property type="entry name" value="Nucleotide-diphossugar_trans"/>
</dbReference>
<evidence type="ECO:0000259" key="4">
    <source>
        <dbReference type="Pfam" id="PF00535"/>
    </source>
</evidence>
<reference evidence="6" key="1">
    <citation type="submission" date="2016-02" db="EMBL/GenBank/DDBJ databases">
        <authorList>
            <person name="Holder M.E."/>
            <person name="Ajami N.J."/>
            <person name="Petrosino J.F."/>
        </authorList>
    </citation>
    <scope>NUCLEOTIDE SEQUENCE [LARGE SCALE GENOMIC DNA]</scope>
    <source>
        <strain evidence="6">CCUG 45958</strain>
    </source>
</reference>
<name>A0A0X8JK03_9BACT</name>
<dbReference type="RefSeq" id="WP_062252613.1">
    <property type="nucleotide sequence ID" value="NZ_CP014229.1"/>
</dbReference>
<dbReference type="Proteomes" id="UP000069241">
    <property type="component" value="Chromosome"/>
</dbReference>
<proteinExistence type="inferred from homology"/>
<dbReference type="GO" id="GO:0016757">
    <property type="term" value="F:glycosyltransferase activity"/>
    <property type="evidence" value="ECO:0007669"/>
    <property type="project" value="UniProtKB-KW"/>
</dbReference>
<dbReference type="PANTHER" id="PTHR43179">
    <property type="entry name" value="RHAMNOSYLTRANSFERASE WBBL"/>
    <property type="match status" value="1"/>
</dbReference>
<keyword evidence="6" id="KW-1185">Reference proteome</keyword>
<evidence type="ECO:0000256" key="3">
    <source>
        <dbReference type="ARBA" id="ARBA00022679"/>
    </source>
</evidence>
<sequence>MEQDFQSHPSDVAPVCNVTIPVFNRPGATRETLLALRRTSQEVPFDITVVDNGSDPALVDTLLEFRERGVIDHLFLLPRNMGVACAANVGWELVPAPIYMKLDNDTAMRRTRWLPGLLALWRHGRPQSNLGGAFNLDMLRRHPGATATPEGMLGVCPGNLPGQAVLIPKAVSDELGFWNEEYGLYGGEDGDYGLRMSCAGFPQYYYHGPDYFENLPEEDAQTTYAARGIDKRRLHRELVVTDNLLPGKLFLNKILYASGVRSLRPMRRYEILDIADGCRVSVAERREYREFRRDLAPHLAAVNRSFKEHLMSFRPGPATAQALKAGLARHGQDGRSGGAP</sequence>
<gene>
    <name evidence="5" type="ORF">AXF13_08620</name>
</gene>
<dbReference type="STRING" id="44742.AXF13_08620"/>
<evidence type="ECO:0000313" key="6">
    <source>
        <dbReference type="Proteomes" id="UP000069241"/>
    </source>
</evidence>
<dbReference type="Pfam" id="PF00535">
    <property type="entry name" value="Glycos_transf_2"/>
    <property type="match status" value="1"/>
</dbReference>
<keyword evidence="3 5" id="KW-0808">Transferase</keyword>
<dbReference type="EMBL" id="CP014229">
    <property type="protein sequence ID" value="AMD90180.1"/>
    <property type="molecule type" value="Genomic_DNA"/>
</dbReference>
<dbReference type="AlphaFoldDB" id="A0A0X8JK03"/>
<dbReference type="PANTHER" id="PTHR43179:SF12">
    <property type="entry name" value="GALACTOFURANOSYLTRANSFERASE GLFT2"/>
    <property type="match status" value="1"/>
</dbReference>
<organism evidence="5 6">
    <name type="scientific">Desulfovibrio fairfieldensis</name>
    <dbReference type="NCBI Taxonomy" id="44742"/>
    <lineage>
        <taxon>Bacteria</taxon>
        <taxon>Pseudomonadati</taxon>
        <taxon>Thermodesulfobacteriota</taxon>
        <taxon>Desulfovibrionia</taxon>
        <taxon>Desulfovibrionales</taxon>
        <taxon>Desulfovibrionaceae</taxon>
        <taxon>Desulfovibrio</taxon>
    </lineage>
</organism>
<comment type="similarity">
    <text evidence="1">Belongs to the glycosyltransferase 2 family.</text>
</comment>
<dbReference type="Gene3D" id="3.90.550.10">
    <property type="entry name" value="Spore Coat Polysaccharide Biosynthesis Protein SpsA, Chain A"/>
    <property type="match status" value="1"/>
</dbReference>
<evidence type="ECO:0000313" key="5">
    <source>
        <dbReference type="EMBL" id="AMD90180.1"/>
    </source>
</evidence>
<feature type="domain" description="Glycosyltransferase 2-like" evidence="4">
    <location>
        <begin position="18"/>
        <end position="131"/>
    </location>
</feature>
<accession>A0A0X8JK03</accession>
<dbReference type="InterPro" id="IPR001173">
    <property type="entry name" value="Glyco_trans_2-like"/>
</dbReference>
<dbReference type="SUPFAM" id="SSF53448">
    <property type="entry name" value="Nucleotide-diphospho-sugar transferases"/>
    <property type="match status" value="1"/>
</dbReference>
<evidence type="ECO:0000256" key="1">
    <source>
        <dbReference type="ARBA" id="ARBA00006739"/>
    </source>
</evidence>
<evidence type="ECO:0000256" key="2">
    <source>
        <dbReference type="ARBA" id="ARBA00022676"/>
    </source>
</evidence>
<keyword evidence="2" id="KW-0328">Glycosyltransferase</keyword>